<dbReference type="EMBL" id="NUWJ01000269">
    <property type="protein sequence ID" value="PFK08293.1"/>
    <property type="molecule type" value="Genomic_DNA"/>
</dbReference>
<comment type="caution">
    <text evidence="2">The sequence shown here is derived from an EMBL/GenBank/DDBJ whole genome shotgun (WGS) entry which is preliminary data.</text>
</comment>
<evidence type="ECO:0000256" key="1">
    <source>
        <dbReference type="SAM" id="Phobius"/>
    </source>
</evidence>
<dbReference type="AlphaFoldDB" id="A0A9X6WWQ3"/>
<keyword evidence="1" id="KW-0472">Membrane</keyword>
<reference evidence="2 3" key="1">
    <citation type="submission" date="2017-09" db="EMBL/GenBank/DDBJ databases">
        <title>Large-scale bioinformatics analysis of Bacillus genomes uncovers conserved roles of natural products in bacterial physiology.</title>
        <authorList>
            <consortium name="Agbiome Team Llc"/>
            <person name="Bleich R.M."/>
            <person name="Grubbs K.J."/>
            <person name="Santa Maria K.C."/>
            <person name="Allen S.E."/>
            <person name="Farag S."/>
            <person name="Shank E.A."/>
            <person name="Bowers A."/>
        </authorList>
    </citation>
    <scope>NUCLEOTIDE SEQUENCE [LARGE SCALE GENOMIC DNA]</scope>
    <source>
        <strain evidence="2 3">AFS083741</strain>
    </source>
</reference>
<proteinExistence type="predicted"/>
<dbReference type="Proteomes" id="UP000224413">
    <property type="component" value="Unassembled WGS sequence"/>
</dbReference>
<keyword evidence="1" id="KW-1133">Transmembrane helix</keyword>
<evidence type="ECO:0000313" key="2">
    <source>
        <dbReference type="EMBL" id="PFK08293.1"/>
    </source>
</evidence>
<keyword evidence="1" id="KW-0812">Transmembrane</keyword>
<feature type="transmembrane region" description="Helical" evidence="1">
    <location>
        <begin position="15"/>
        <end position="35"/>
    </location>
</feature>
<evidence type="ECO:0000313" key="3">
    <source>
        <dbReference type="Proteomes" id="UP000224413"/>
    </source>
</evidence>
<organism evidence="2 3">
    <name type="scientific">Bacillus cereus</name>
    <dbReference type="NCBI Taxonomy" id="1396"/>
    <lineage>
        <taxon>Bacteria</taxon>
        <taxon>Bacillati</taxon>
        <taxon>Bacillota</taxon>
        <taxon>Bacilli</taxon>
        <taxon>Bacillales</taxon>
        <taxon>Bacillaceae</taxon>
        <taxon>Bacillus</taxon>
        <taxon>Bacillus cereus group</taxon>
    </lineage>
</organism>
<accession>A0A9X6WWQ3</accession>
<name>A0A9X6WWQ3_BACCE</name>
<gene>
    <name evidence="2" type="ORF">COI98_26175</name>
</gene>
<sequence length="71" mass="8834">MIFPLKEKKMLEDSIFFSIQLTMYLYFIVKILVFFMNINVEKNKNYIFFCSKFLHFYRIDTEFSDFKTNMK</sequence>
<protein>
    <submittedName>
        <fullName evidence="2">Uncharacterized protein</fullName>
    </submittedName>
</protein>